<protein>
    <submittedName>
        <fullName evidence="6">NlpC/P60 family protein</fullName>
    </submittedName>
</protein>
<evidence type="ECO:0000313" key="6">
    <source>
        <dbReference type="EMBL" id="SFE70349.1"/>
    </source>
</evidence>
<dbReference type="Proteomes" id="UP000198716">
    <property type="component" value="Unassembled WGS sequence"/>
</dbReference>
<evidence type="ECO:0000259" key="5">
    <source>
        <dbReference type="PROSITE" id="PS51935"/>
    </source>
</evidence>
<evidence type="ECO:0000256" key="1">
    <source>
        <dbReference type="ARBA" id="ARBA00007074"/>
    </source>
</evidence>
<organism evidence="6 7">
    <name type="scientific">Actinopolyspora alba</name>
    <dbReference type="NCBI Taxonomy" id="673379"/>
    <lineage>
        <taxon>Bacteria</taxon>
        <taxon>Bacillati</taxon>
        <taxon>Actinomycetota</taxon>
        <taxon>Actinomycetes</taxon>
        <taxon>Actinopolysporales</taxon>
        <taxon>Actinopolysporaceae</taxon>
        <taxon>Actinopolyspora</taxon>
        <taxon>Actinopolyspora alba group</taxon>
    </lineage>
</organism>
<evidence type="ECO:0000256" key="4">
    <source>
        <dbReference type="ARBA" id="ARBA00022807"/>
    </source>
</evidence>
<dbReference type="AlphaFoldDB" id="A0A1I2CPQ3"/>
<dbReference type="EMBL" id="FOMZ01000034">
    <property type="protein sequence ID" value="SFE70349.1"/>
    <property type="molecule type" value="Genomic_DNA"/>
</dbReference>
<gene>
    <name evidence="6" type="ORF">SAMN04487819_1341</name>
</gene>
<evidence type="ECO:0000256" key="2">
    <source>
        <dbReference type="ARBA" id="ARBA00022670"/>
    </source>
</evidence>
<feature type="domain" description="NlpC/P60" evidence="5">
    <location>
        <begin position="1"/>
        <end position="104"/>
    </location>
</feature>
<dbReference type="Pfam" id="PF00877">
    <property type="entry name" value="NLPC_P60"/>
    <property type="match status" value="1"/>
</dbReference>
<dbReference type="RefSeq" id="WP_139219654.1">
    <property type="nucleotide sequence ID" value="NZ_FOMZ01000034.1"/>
</dbReference>
<keyword evidence="7" id="KW-1185">Reference proteome</keyword>
<dbReference type="InterPro" id="IPR038765">
    <property type="entry name" value="Papain-like_cys_pep_sf"/>
</dbReference>
<dbReference type="Gene3D" id="3.90.1720.10">
    <property type="entry name" value="endopeptidase domain like (from Nostoc punctiforme)"/>
    <property type="match status" value="1"/>
</dbReference>
<dbReference type="GO" id="GO:0008234">
    <property type="term" value="F:cysteine-type peptidase activity"/>
    <property type="evidence" value="ECO:0007669"/>
    <property type="project" value="UniProtKB-KW"/>
</dbReference>
<keyword evidence="4" id="KW-0788">Thiol protease</keyword>
<feature type="non-terminal residue" evidence="6">
    <location>
        <position position="1"/>
    </location>
</feature>
<dbReference type="PANTHER" id="PTHR47359:SF3">
    <property type="entry name" value="NLP_P60 DOMAIN-CONTAINING PROTEIN-RELATED"/>
    <property type="match status" value="1"/>
</dbReference>
<keyword evidence="2" id="KW-0645">Protease</keyword>
<evidence type="ECO:0000256" key="3">
    <source>
        <dbReference type="ARBA" id="ARBA00022801"/>
    </source>
</evidence>
<accession>A0A1I2CPQ3</accession>
<sequence>KWGAEGPDRFDCSGLMQSAYRHAGLTIPRTSGQQYHAGKHVPVDQARPGDLIFWADAAGNPSAIHHVALYIGNNQVIQAPQTGETVKISDIWDSELVPKATRPA</sequence>
<dbReference type="PANTHER" id="PTHR47359">
    <property type="entry name" value="PEPTIDOGLYCAN DL-ENDOPEPTIDASE CWLO"/>
    <property type="match status" value="1"/>
</dbReference>
<keyword evidence="3" id="KW-0378">Hydrolase</keyword>
<dbReference type="InterPro" id="IPR051794">
    <property type="entry name" value="PG_Endopeptidase_C40"/>
</dbReference>
<evidence type="ECO:0000313" key="7">
    <source>
        <dbReference type="Proteomes" id="UP000198716"/>
    </source>
</evidence>
<comment type="similarity">
    <text evidence="1">Belongs to the peptidase C40 family.</text>
</comment>
<dbReference type="InterPro" id="IPR000064">
    <property type="entry name" value="NLP_P60_dom"/>
</dbReference>
<name>A0A1I2CPQ3_9ACTN</name>
<dbReference type="GO" id="GO:0006508">
    <property type="term" value="P:proteolysis"/>
    <property type="evidence" value="ECO:0007669"/>
    <property type="project" value="UniProtKB-KW"/>
</dbReference>
<reference evidence="7" key="1">
    <citation type="submission" date="2016-10" db="EMBL/GenBank/DDBJ databases">
        <authorList>
            <person name="Varghese N."/>
            <person name="Submissions S."/>
        </authorList>
    </citation>
    <scope>NUCLEOTIDE SEQUENCE [LARGE SCALE GENOMIC DNA]</scope>
    <source>
        <strain evidence="7">DSM 45004</strain>
    </source>
</reference>
<dbReference type="SUPFAM" id="SSF54001">
    <property type="entry name" value="Cysteine proteinases"/>
    <property type="match status" value="1"/>
</dbReference>
<dbReference type="PROSITE" id="PS51935">
    <property type="entry name" value="NLPC_P60"/>
    <property type="match status" value="1"/>
</dbReference>
<proteinExistence type="inferred from homology"/>